<proteinExistence type="predicted"/>
<sequence>MIQLSEDIIHRFPTASLILKENMYVDDVLAGEHTISAAIDAKNELVEALETAGFSLRKWTANSKDILADFPPNYLLRENFLDFDDKSTAKTLGIRWNASSDSFLFVPTVFSESSRYTKREVFSQISKLFDPAGWLAPCVVLAKILMQHIWIEGTGWDERITNKSLAQWKSIQSNYHYIQDIRIPRWLNFSPNCTVQFHGFCDASEKAYAAVLYIRVVCENRVYTHLVTAKTRVAPIKTISIPRLELCGAVLLAEMLDSILSKLKVKNYETYCWTDSTIVLSWLAKSPCTWLTFVANRISKIVQIIDPIHWRHISSENNPADIASRGMLPPDIINKDLWWKGPEFIQNLDFQHFHQNVHVPDTDLEQKPIKVNFSYFKSFEDEMQRFSSFARALRVFSYIYRFFYRTHPKFKESFSKTNYILTTFEIKHVRDQLIKMYQKAFYPDEYKRLADRKSIPSTSKLLNLNPFLDPEGIIRSCGRLESSPDLSYNEKHPILLPYDCQYSKLLVKFVHAITLHGGNQLVLRIIRTQYWIPKVKNLIKSTIHSCKPCIIYKKRCQKQIMSALPPERSCFSRPFTHTGLDFAGPFDIKTYSGRNYRITKGYVCLFICFSTKAIHLEATSDLSTSTFLAAFHRFVSRRGCPIHLYSDNGTTFVGASKILAREFMQNSQQIISRQFQHQNITWNFIPPGAPHMGGLWEAGVKSFKSHFRKVAKDFKFTFEEFCTLISRIEACLNSRPLSPASHDPSDLSVLTPGHFLIGMPILAPIDPAIQESRASLINRWEKIKLVQQNFCNRWKNEYLKELQKRIKWQKPEENVKENTLVVIKDENLPPNACRLGRIHKTYLGSDNRVRVADILTQKGMITRPIVKLVPLSSD</sequence>
<evidence type="ECO:0000313" key="2">
    <source>
        <dbReference type="EMBL" id="GBP08766.1"/>
    </source>
</evidence>
<feature type="domain" description="Integrase catalytic" evidence="1">
    <location>
        <begin position="570"/>
        <end position="760"/>
    </location>
</feature>
<dbReference type="PROSITE" id="PS50994">
    <property type="entry name" value="INTEGRASE"/>
    <property type="match status" value="1"/>
</dbReference>
<dbReference type="PANTHER" id="PTHR47331">
    <property type="entry name" value="PHD-TYPE DOMAIN-CONTAINING PROTEIN"/>
    <property type="match status" value="1"/>
</dbReference>
<dbReference type="Pfam" id="PF18701">
    <property type="entry name" value="DUF5641"/>
    <property type="match status" value="1"/>
</dbReference>
<dbReference type="InterPro" id="IPR043502">
    <property type="entry name" value="DNA/RNA_pol_sf"/>
</dbReference>
<dbReference type="Pfam" id="PF05380">
    <property type="entry name" value="Peptidase_A17"/>
    <property type="match status" value="1"/>
</dbReference>
<dbReference type="GO" id="GO:0003676">
    <property type="term" value="F:nucleic acid binding"/>
    <property type="evidence" value="ECO:0007669"/>
    <property type="project" value="InterPro"/>
</dbReference>
<dbReference type="Proteomes" id="UP000299102">
    <property type="component" value="Unassembled WGS sequence"/>
</dbReference>
<dbReference type="SUPFAM" id="SSF53098">
    <property type="entry name" value="Ribonuclease H-like"/>
    <property type="match status" value="1"/>
</dbReference>
<dbReference type="SUPFAM" id="SSF56672">
    <property type="entry name" value="DNA/RNA polymerases"/>
    <property type="match status" value="1"/>
</dbReference>
<dbReference type="InterPro" id="IPR036397">
    <property type="entry name" value="RNaseH_sf"/>
</dbReference>
<dbReference type="InterPro" id="IPR041588">
    <property type="entry name" value="Integrase_H2C2"/>
</dbReference>
<dbReference type="EMBL" id="BGZK01004401">
    <property type="protein sequence ID" value="GBP08766.1"/>
    <property type="molecule type" value="Genomic_DNA"/>
</dbReference>
<evidence type="ECO:0000313" key="3">
    <source>
        <dbReference type="Proteomes" id="UP000299102"/>
    </source>
</evidence>
<dbReference type="GO" id="GO:0071897">
    <property type="term" value="P:DNA biosynthetic process"/>
    <property type="evidence" value="ECO:0007669"/>
    <property type="project" value="UniProtKB-ARBA"/>
</dbReference>
<name>A0A4C1T3J5_EUMVA</name>
<evidence type="ECO:0000259" key="1">
    <source>
        <dbReference type="PROSITE" id="PS50994"/>
    </source>
</evidence>
<comment type="caution">
    <text evidence="2">The sequence shown here is derived from an EMBL/GenBank/DDBJ whole genome shotgun (WGS) entry which is preliminary data.</text>
</comment>
<dbReference type="STRING" id="151549.A0A4C1T3J5"/>
<dbReference type="Pfam" id="PF17921">
    <property type="entry name" value="Integrase_H2C2"/>
    <property type="match status" value="1"/>
</dbReference>
<keyword evidence="3" id="KW-1185">Reference proteome</keyword>
<dbReference type="InterPro" id="IPR012337">
    <property type="entry name" value="RNaseH-like_sf"/>
</dbReference>
<accession>A0A4C1T3J5</accession>
<dbReference type="PANTHER" id="PTHR47331:SF4">
    <property type="entry name" value="PEPTIDASE S1 DOMAIN-CONTAINING PROTEIN"/>
    <property type="match status" value="1"/>
</dbReference>
<dbReference type="GO" id="GO:0042575">
    <property type="term" value="C:DNA polymerase complex"/>
    <property type="evidence" value="ECO:0007669"/>
    <property type="project" value="UniProtKB-ARBA"/>
</dbReference>
<dbReference type="AlphaFoldDB" id="A0A4C1T3J5"/>
<dbReference type="InterPro" id="IPR008042">
    <property type="entry name" value="Retrotrans_Pao"/>
</dbReference>
<gene>
    <name evidence="2" type="ORF">EVAR_100643_1</name>
</gene>
<organism evidence="2 3">
    <name type="scientific">Eumeta variegata</name>
    <name type="common">Bagworm moth</name>
    <name type="synonym">Eumeta japonica</name>
    <dbReference type="NCBI Taxonomy" id="151549"/>
    <lineage>
        <taxon>Eukaryota</taxon>
        <taxon>Metazoa</taxon>
        <taxon>Ecdysozoa</taxon>
        <taxon>Arthropoda</taxon>
        <taxon>Hexapoda</taxon>
        <taxon>Insecta</taxon>
        <taxon>Pterygota</taxon>
        <taxon>Neoptera</taxon>
        <taxon>Endopterygota</taxon>
        <taxon>Lepidoptera</taxon>
        <taxon>Glossata</taxon>
        <taxon>Ditrysia</taxon>
        <taxon>Tineoidea</taxon>
        <taxon>Psychidae</taxon>
        <taxon>Oiketicinae</taxon>
        <taxon>Eumeta</taxon>
    </lineage>
</organism>
<dbReference type="InterPro" id="IPR001584">
    <property type="entry name" value="Integrase_cat-core"/>
</dbReference>
<protein>
    <recommendedName>
        <fullName evidence="1">Integrase catalytic domain-containing protein</fullName>
    </recommendedName>
</protein>
<dbReference type="OrthoDB" id="8052806at2759"/>
<dbReference type="GO" id="GO:0015074">
    <property type="term" value="P:DNA integration"/>
    <property type="evidence" value="ECO:0007669"/>
    <property type="project" value="InterPro"/>
</dbReference>
<dbReference type="InterPro" id="IPR040676">
    <property type="entry name" value="DUF5641"/>
</dbReference>
<reference evidence="2 3" key="1">
    <citation type="journal article" date="2019" name="Commun. Biol.">
        <title>The bagworm genome reveals a unique fibroin gene that provides high tensile strength.</title>
        <authorList>
            <person name="Kono N."/>
            <person name="Nakamura H."/>
            <person name="Ohtoshi R."/>
            <person name="Tomita M."/>
            <person name="Numata K."/>
            <person name="Arakawa K."/>
        </authorList>
    </citation>
    <scope>NUCLEOTIDE SEQUENCE [LARGE SCALE GENOMIC DNA]</scope>
</reference>
<dbReference type="Gene3D" id="3.30.420.10">
    <property type="entry name" value="Ribonuclease H-like superfamily/Ribonuclease H"/>
    <property type="match status" value="1"/>
</dbReference>